<organism evidence="2 3">
    <name type="scientific">Arthrobacter sulfonylureivorans</name>
    <dbReference type="NCBI Taxonomy" id="2486855"/>
    <lineage>
        <taxon>Bacteria</taxon>
        <taxon>Bacillati</taxon>
        <taxon>Actinomycetota</taxon>
        <taxon>Actinomycetes</taxon>
        <taxon>Micrococcales</taxon>
        <taxon>Micrococcaceae</taxon>
        <taxon>Arthrobacter</taxon>
    </lineage>
</organism>
<evidence type="ECO:0000313" key="2">
    <source>
        <dbReference type="EMBL" id="UNK47851.1"/>
    </source>
</evidence>
<geneLocation type="plasmid" evidence="2 3">
    <name>p1</name>
</geneLocation>
<evidence type="ECO:0008006" key="4">
    <source>
        <dbReference type="Google" id="ProtNLM"/>
    </source>
</evidence>
<sequence>MELLAAALMVALTAIVTASRSQGKDTSILWASTLISISMVLNVDPVFILVDSWFGGRNYADLAANLLLLVGVNFLARAIHRAASPASAGTRASYDKWAKWGLAIALSGTAAMFLRIDAPVTSTSFMRDYGGQWAAGSYSAVQYIYVGTVMAAAGWTCIRFRRAWTTGIYSVAFNLIGLGCAAAVLLVIDVLLLDALHVLGATDSMATLSSVYNVLNSATFILLCTGLSLPPAGRKLTTLYETAKTTSVLEHLTPVWQKAIEGNSGLTLDRGVVPGRTNRRRTELHRMIVEIQDALARDPSAGKRIGVEGIKTLTQASNHLERLTWRPR</sequence>
<feature type="transmembrane region" description="Helical" evidence="1">
    <location>
        <begin position="62"/>
        <end position="80"/>
    </location>
</feature>
<gene>
    <name evidence="2" type="ORF">MNQ99_18425</name>
</gene>
<feature type="transmembrane region" description="Helical" evidence="1">
    <location>
        <begin position="168"/>
        <end position="191"/>
    </location>
</feature>
<proteinExistence type="predicted"/>
<reference evidence="2 3" key="1">
    <citation type="submission" date="2022-03" db="EMBL/GenBank/DDBJ databases">
        <title>Isotopic signatures of nitrous oxide derived from detoxification processes.</title>
        <authorList>
            <person name="Behrendt U."/>
            <person name="Buchen C."/>
            <person name="Well R."/>
            <person name="Ulrich A."/>
            <person name="Rohe L."/>
            <person name="Kolb S."/>
            <person name="Schloter M."/>
            <person name="Horn M.A."/>
            <person name="Augustin J."/>
        </authorList>
    </citation>
    <scope>NUCLEOTIDE SEQUENCE [LARGE SCALE GENOMIC DNA]</scope>
    <source>
        <strain evidence="2 3">S4-C24</strain>
        <plasmid evidence="2 3">p1</plasmid>
    </source>
</reference>
<dbReference type="EMBL" id="CP093327">
    <property type="protein sequence ID" value="UNK47851.1"/>
    <property type="molecule type" value="Genomic_DNA"/>
</dbReference>
<dbReference type="RefSeq" id="WP_241915549.1">
    <property type="nucleotide sequence ID" value="NZ_CP093327.1"/>
</dbReference>
<dbReference type="Proteomes" id="UP000829069">
    <property type="component" value="Plasmid p1"/>
</dbReference>
<protein>
    <recommendedName>
        <fullName evidence="4">Integral membrane protein</fullName>
    </recommendedName>
</protein>
<feature type="transmembrane region" description="Helical" evidence="1">
    <location>
        <begin position="100"/>
        <end position="118"/>
    </location>
</feature>
<evidence type="ECO:0000313" key="3">
    <source>
        <dbReference type="Proteomes" id="UP000829069"/>
    </source>
</evidence>
<feature type="transmembrane region" description="Helical" evidence="1">
    <location>
        <begin position="211"/>
        <end position="229"/>
    </location>
</feature>
<accession>A0ABY3WHL0</accession>
<keyword evidence="2" id="KW-0614">Plasmid</keyword>
<keyword evidence="1" id="KW-1133">Transmembrane helix</keyword>
<keyword evidence="1" id="KW-0472">Membrane</keyword>
<feature type="transmembrane region" description="Helical" evidence="1">
    <location>
        <begin position="28"/>
        <end position="50"/>
    </location>
</feature>
<keyword evidence="3" id="KW-1185">Reference proteome</keyword>
<keyword evidence="1" id="KW-0812">Transmembrane</keyword>
<evidence type="ECO:0000256" key="1">
    <source>
        <dbReference type="SAM" id="Phobius"/>
    </source>
</evidence>
<name>A0ABY3WHL0_9MICC</name>